<evidence type="ECO:0000313" key="3">
    <source>
        <dbReference type="Proteomes" id="UP000774570"/>
    </source>
</evidence>
<feature type="domain" description="SCP2" evidence="1">
    <location>
        <begin position="71"/>
        <end position="154"/>
    </location>
</feature>
<dbReference type="InterPro" id="IPR036527">
    <property type="entry name" value="SCP2_sterol-bd_dom_sf"/>
</dbReference>
<reference evidence="2 3" key="1">
    <citation type="submission" date="2021-07" db="EMBL/GenBank/DDBJ databases">
        <title>Actinomadura sp. PM05-2 isolated from lichen.</title>
        <authorList>
            <person name="Somphong A."/>
            <person name="Phongsopitanun W."/>
            <person name="Tanasupawat S."/>
            <person name="Peongsungnone V."/>
        </authorList>
    </citation>
    <scope>NUCLEOTIDE SEQUENCE [LARGE SCALE GENOMIC DNA]</scope>
    <source>
        <strain evidence="2 3">PM05-2</strain>
    </source>
</reference>
<protein>
    <submittedName>
        <fullName evidence="2">SCP2 sterol-binding domain-containing protein</fullName>
    </submittedName>
</protein>
<dbReference type="EMBL" id="JAIBOA010000033">
    <property type="protein sequence ID" value="MBW8487386.1"/>
    <property type="molecule type" value="Genomic_DNA"/>
</dbReference>
<keyword evidence="3" id="KW-1185">Reference proteome</keyword>
<dbReference type="Pfam" id="PF02036">
    <property type="entry name" value="SCP2"/>
    <property type="match status" value="1"/>
</dbReference>
<gene>
    <name evidence="2" type="ORF">K1Y72_33885</name>
</gene>
<evidence type="ECO:0000313" key="2">
    <source>
        <dbReference type="EMBL" id="MBW8487386.1"/>
    </source>
</evidence>
<dbReference type="InterPro" id="IPR003033">
    <property type="entry name" value="SCP2_sterol-bd_dom"/>
</dbReference>
<accession>A0ABS7G3T8</accession>
<organism evidence="2 3">
    <name type="scientific">Actinomadura parmotrematis</name>
    <dbReference type="NCBI Taxonomy" id="2864039"/>
    <lineage>
        <taxon>Bacteria</taxon>
        <taxon>Bacillati</taxon>
        <taxon>Actinomycetota</taxon>
        <taxon>Actinomycetes</taxon>
        <taxon>Streptosporangiales</taxon>
        <taxon>Thermomonosporaceae</taxon>
        <taxon>Actinomadura</taxon>
    </lineage>
</organism>
<evidence type="ECO:0000259" key="1">
    <source>
        <dbReference type="Pfam" id="PF02036"/>
    </source>
</evidence>
<sequence length="156" mass="16221">MTDSPAPPDLGDAKALLERTSSPADLRALLDLPGVDDALIDRLVDEAGADEALDRVFGLMGDHFVPERAGAGGGVVRWDVATPSGVRPYTLTIADGAARGERGAAAAPRMTLALSAATLLRMCSGRLNGVTAFTGGKIKLTGDMMFGAQMVGWFDY</sequence>
<proteinExistence type="predicted"/>
<comment type="caution">
    <text evidence="2">The sequence shown here is derived from an EMBL/GenBank/DDBJ whole genome shotgun (WGS) entry which is preliminary data.</text>
</comment>
<dbReference type="RefSeq" id="WP_220170619.1">
    <property type="nucleotide sequence ID" value="NZ_JAIBOA010000033.1"/>
</dbReference>
<dbReference type="Gene3D" id="3.30.1050.10">
    <property type="entry name" value="SCP2 sterol-binding domain"/>
    <property type="match status" value="1"/>
</dbReference>
<dbReference type="Proteomes" id="UP000774570">
    <property type="component" value="Unassembled WGS sequence"/>
</dbReference>
<dbReference type="SUPFAM" id="SSF55718">
    <property type="entry name" value="SCP-like"/>
    <property type="match status" value="1"/>
</dbReference>
<name>A0ABS7G3T8_9ACTN</name>